<proteinExistence type="predicted"/>
<keyword evidence="1" id="KW-1133">Transmembrane helix</keyword>
<accession>A0AA36DU56</accession>
<reference evidence="2" key="1">
    <citation type="submission" date="2023-07" db="EMBL/GenBank/DDBJ databases">
        <authorList>
            <consortium name="CYATHOMIX"/>
        </authorList>
    </citation>
    <scope>NUCLEOTIDE SEQUENCE</scope>
    <source>
        <strain evidence="2">N/A</strain>
    </source>
</reference>
<evidence type="ECO:0000313" key="3">
    <source>
        <dbReference type="Proteomes" id="UP001176961"/>
    </source>
</evidence>
<evidence type="ECO:0000256" key="1">
    <source>
        <dbReference type="SAM" id="Phobius"/>
    </source>
</evidence>
<gene>
    <name evidence="2" type="ORF">CYNAS_LOCUS5461</name>
</gene>
<dbReference type="Proteomes" id="UP001176961">
    <property type="component" value="Unassembled WGS sequence"/>
</dbReference>
<comment type="caution">
    <text evidence="2">The sequence shown here is derived from an EMBL/GenBank/DDBJ whole genome shotgun (WGS) entry which is preliminary data.</text>
</comment>
<dbReference type="EMBL" id="CATQJL010000112">
    <property type="protein sequence ID" value="CAJ0593478.1"/>
    <property type="molecule type" value="Genomic_DNA"/>
</dbReference>
<feature type="transmembrane region" description="Helical" evidence="1">
    <location>
        <begin position="63"/>
        <end position="82"/>
    </location>
</feature>
<keyword evidence="1" id="KW-0812">Transmembrane</keyword>
<evidence type="ECO:0000313" key="2">
    <source>
        <dbReference type="EMBL" id="CAJ0593478.1"/>
    </source>
</evidence>
<organism evidence="2 3">
    <name type="scientific">Cylicocyclus nassatus</name>
    <name type="common">Nematode worm</name>
    <dbReference type="NCBI Taxonomy" id="53992"/>
    <lineage>
        <taxon>Eukaryota</taxon>
        <taxon>Metazoa</taxon>
        <taxon>Ecdysozoa</taxon>
        <taxon>Nematoda</taxon>
        <taxon>Chromadorea</taxon>
        <taxon>Rhabditida</taxon>
        <taxon>Rhabditina</taxon>
        <taxon>Rhabditomorpha</taxon>
        <taxon>Strongyloidea</taxon>
        <taxon>Strongylidae</taxon>
        <taxon>Cylicocyclus</taxon>
    </lineage>
</organism>
<protein>
    <submittedName>
        <fullName evidence="2">Uncharacterized protein</fullName>
    </submittedName>
</protein>
<sequence length="85" mass="9598">MGTFHNHLFQETNAICMVLRSCAMQPAHHCLYSLFIILTHDGAYDLSTNSLCISALCIHGLRVYYMSHISMGIGIYLVCVLLQDY</sequence>
<name>A0AA36DU56_CYLNA</name>
<keyword evidence="3" id="KW-1185">Reference proteome</keyword>
<dbReference type="AlphaFoldDB" id="A0AA36DU56"/>
<keyword evidence="1" id="KW-0472">Membrane</keyword>